<feature type="region of interest" description="Disordered" evidence="1">
    <location>
        <begin position="1"/>
        <end position="106"/>
    </location>
</feature>
<evidence type="ECO:0000313" key="3">
    <source>
        <dbReference type="Proteomes" id="UP000774326"/>
    </source>
</evidence>
<organism evidence="2 3">
    <name type="scientific">Wickerhamomyces pijperi</name>
    <name type="common">Yeast</name>
    <name type="synonym">Pichia pijperi</name>
    <dbReference type="NCBI Taxonomy" id="599730"/>
    <lineage>
        <taxon>Eukaryota</taxon>
        <taxon>Fungi</taxon>
        <taxon>Dikarya</taxon>
        <taxon>Ascomycota</taxon>
        <taxon>Saccharomycotina</taxon>
        <taxon>Saccharomycetes</taxon>
        <taxon>Phaffomycetales</taxon>
        <taxon>Wickerhamomycetaceae</taxon>
        <taxon>Wickerhamomyces</taxon>
    </lineage>
</organism>
<evidence type="ECO:0000313" key="2">
    <source>
        <dbReference type="EMBL" id="KAH3682993.1"/>
    </source>
</evidence>
<feature type="compositionally biased region" description="Low complexity" evidence="1">
    <location>
        <begin position="96"/>
        <end position="106"/>
    </location>
</feature>
<evidence type="ECO:0000256" key="1">
    <source>
        <dbReference type="SAM" id="MobiDB-lite"/>
    </source>
</evidence>
<name>A0A9P8Q2E6_WICPI</name>
<feature type="compositionally biased region" description="Polar residues" evidence="1">
    <location>
        <begin position="21"/>
        <end position="45"/>
    </location>
</feature>
<sequence>MSQQQEDFVHFQVQQQQQQQSMANYQMGSELTSPTSSAINLITSMDSHRPSLQNSPLNLTSSLSNLSFSNNKDTQPQTLTQQQPQQHQHHHHHPQQHQTQPQQQQP</sequence>
<reference evidence="2" key="1">
    <citation type="journal article" date="2021" name="Open Biol.">
        <title>Shared evolutionary footprints suggest mitochondrial oxidative damage underlies multiple complex I losses in fungi.</title>
        <authorList>
            <person name="Schikora-Tamarit M.A."/>
            <person name="Marcet-Houben M."/>
            <person name="Nosek J."/>
            <person name="Gabaldon T."/>
        </authorList>
    </citation>
    <scope>NUCLEOTIDE SEQUENCE</scope>
    <source>
        <strain evidence="2">CBS2887</strain>
    </source>
</reference>
<dbReference type="AlphaFoldDB" id="A0A9P8Q2E6"/>
<comment type="caution">
    <text evidence="2">The sequence shown here is derived from an EMBL/GenBank/DDBJ whole genome shotgun (WGS) entry which is preliminary data.</text>
</comment>
<protein>
    <submittedName>
        <fullName evidence="2">Uncharacterized protein</fullName>
    </submittedName>
</protein>
<gene>
    <name evidence="2" type="ORF">WICPIJ_006028</name>
</gene>
<dbReference type="Proteomes" id="UP000774326">
    <property type="component" value="Unassembled WGS sequence"/>
</dbReference>
<feature type="non-terminal residue" evidence="2">
    <location>
        <position position="106"/>
    </location>
</feature>
<proteinExistence type="predicted"/>
<keyword evidence="3" id="KW-1185">Reference proteome</keyword>
<reference evidence="2" key="2">
    <citation type="submission" date="2021-01" db="EMBL/GenBank/DDBJ databases">
        <authorList>
            <person name="Schikora-Tamarit M.A."/>
        </authorList>
    </citation>
    <scope>NUCLEOTIDE SEQUENCE</scope>
    <source>
        <strain evidence="2">CBS2887</strain>
    </source>
</reference>
<dbReference type="EMBL" id="JAEUBG010003287">
    <property type="protein sequence ID" value="KAH3682993.1"/>
    <property type="molecule type" value="Genomic_DNA"/>
</dbReference>
<accession>A0A9P8Q2E6</accession>
<feature type="compositionally biased region" description="Low complexity" evidence="1">
    <location>
        <begin position="51"/>
        <end position="86"/>
    </location>
</feature>
<feature type="compositionally biased region" description="Low complexity" evidence="1">
    <location>
        <begin position="1"/>
        <end position="20"/>
    </location>
</feature>